<dbReference type="InterPro" id="IPR036424">
    <property type="entry name" value="UPP_synth-like_sf"/>
</dbReference>
<evidence type="ECO:0000313" key="2">
    <source>
        <dbReference type="EMBL" id="MBA4652750.1"/>
    </source>
</evidence>
<dbReference type="GO" id="GO:0050267">
    <property type="term" value="F:rubber cis-polyprenylcistransferase activity"/>
    <property type="evidence" value="ECO:0007669"/>
    <property type="project" value="UniProtKB-EC"/>
</dbReference>
<sequence>MIYAVSYGGRRDMVEAAKNICVKVMDGVIKPEDIDEALVEKHLSNGICQVPHPDLMIRNGGKRRLSNFYLWQASHAQLYFSNSLSYDFEEVEFLDALRWFQQCQRRFGK</sequence>
<accession>A0A7C8ZX35</accession>
<name>A0A7C8ZX35_OPUST</name>
<dbReference type="Pfam" id="PF01255">
    <property type="entry name" value="Prenyltransf"/>
    <property type="match status" value="1"/>
</dbReference>
<dbReference type="Gene3D" id="3.40.1180.10">
    <property type="entry name" value="Decaprenyl diphosphate synthase-like"/>
    <property type="match status" value="1"/>
</dbReference>
<dbReference type="InterPro" id="IPR001441">
    <property type="entry name" value="UPP_synth-like"/>
</dbReference>
<dbReference type="GO" id="GO:0045547">
    <property type="term" value="F:ditrans,polycis-polyprenyl diphosphate synthase [(2E,6E)-farnesyl diphosphate specific] activity"/>
    <property type="evidence" value="ECO:0007669"/>
    <property type="project" value="TreeGrafter"/>
</dbReference>
<proteinExistence type="predicted"/>
<dbReference type="EMBL" id="GISG01175662">
    <property type="protein sequence ID" value="MBA4652750.1"/>
    <property type="molecule type" value="Transcribed_RNA"/>
</dbReference>
<dbReference type="SUPFAM" id="SSF64005">
    <property type="entry name" value="Undecaprenyl diphosphate synthase"/>
    <property type="match status" value="1"/>
</dbReference>
<dbReference type="GO" id="GO:0009409">
    <property type="term" value="P:response to cold"/>
    <property type="evidence" value="ECO:0007669"/>
    <property type="project" value="TreeGrafter"/>
</dbReference>
<dbReference type="AlphaFoldDB" id="A0A7C8ZX35"/>
<keyword evidence="1 2" id="KW-0808">Transferase</keyword>
<organism evidence="2">
    <name type="scientific">Opuntia streptacantha</name>
    <name type="common">Prickly pear cactus</name>
    <name type="synonym">Opuntia cardona</name>
    <dbReference type="NCBI Taxonomy" id="393608"/>
    <lineage>
        <taxon>Eukaryota</taxon>
        <taxon>Viridiplantae</taxon>
        <taxon>Streptophyta</taxon>
        <taxon>Embryophyta</taxon>
        <taxon>Tracheophyta</taxon>
        <taxon>Spermatophyta</taxon>
        <taxon>Magnoliopsida</taxon>
        <taxon>eudicotyledons</taxon>
        <taxon>Gunneridae</taxon>
        <taxon>Pentapetalae</taxon>
        <taxon>Caryophyllales</taxon>
        <taxon>Cactineae</taxon>
        <taxon>Cactaceae</taxon>
        <taxon>Opuntioideae</taxon>
        <taxon>Opuntia</taxon>
    </lineage>
</organism>
<dbReference type="GO" id="GO:0009570">
    <property type="term" value="C:chloroplast stroma"/>
    <property type="evidence" value="ECO:0007669"/>
    <property type="project" value="TreeGrafter"/>
</dbReference>
<reference evidence="2" key="1">
    <citation type="journal article" date="2013" name="J. Plant Res.">
        <title>Effect of fungi and light on seed germination of three Opuntia species from semiarid lands of central Mexico.</title>
        <authorList>
            <person name="Delgado-Sanchez P."/>
            <person name="Jimenez-Bremont J.F."/>
            <person name="Guerrero-Gonzalez Mde L."/>
            <person name="Flores J."/>
        </authorList>
    </citation>
    <scope>NUCLEOTIDE SEQUENCE</scope>
    <source>
        <tissue evidence="2">Cladode</tissue>
    </source>
</reference>
<protein>
    <submittedName>
        <fullName evidence="2">Rubber cis-polyprenylcistransferase</fullName>
        <ecNumber evidence="2">2.5.1.20</ecNumber>
    </submittedName>
</protein>
<dbReference type="EC" id="2.5.1.20" evidence="2"/>
<dbReference type="PANTHER" id="PTHR10291:SF0">
    <property type="entry name" value="DEHYDRODOLICHYL DIPHOSPHATE SYNTHASE 2"/>
    <property type="match status" value="1"/>
</dbReference>
<dbReference type="PANTHER" id="PTHR10291">
    <property type="entry name" value="DEHYDRODOLICHYL DIPHOSPHATE SYNTHASE FAMILY MEMBER"/>
    <property type="match status" value="1"/>
</dbReference>
<dbReference type="GO" id="GO:0009668">
    <property type="term" value="P:plastid membrane organization"/>
    <property type="evidence" value="ECO:0007669"/>
    <property type="project" value="TreeGrafter"/>
</dbReference>
<evidence type="ECO:0000256" key="1">
    <source>
        <dbReference type="ARBA" id="ARBA00022679"/>
    </source>
</evidence>
<dbReference type="GO" id="GO:0016094">
    <property type="term" value="P:polyprenol biosynthetic process"/>
    <property type="evidence" value="ECO:0007669"/>
    <property type="project" value="TreeGrafter"/>
</dbReference>
<reference evidence="2" key="2">
    <citation type="submission" date="2020-07" db="EMBL/GenBank/DDBJ databases">
        <authorList>
            <person name="Vera ALvarez R."/>
            <person name="Arias-Moreno D.M."/>
            <person name="Jimenez-Jacinto V."/>
            <person name="Jimenez-Bremont J.F."/>
            <person name="Swaminathan K."/>
            <person name="Moose S.P."/>
            <person name="Guerrero-Gonzalez M.L."/>
            <person name="Marino-Ramirez L."/>
            <person name="Landsman D."/>
            <person name="Rodriguez-Kessler M."/>
            <person name="Delgado-Sanchez P."/>
        </authorList>
    </citation>
    <scope>NUCLEOTIDE SEQUENCE</scope>
    <source>
        <tissue evidence="2">Cladode</tissue>
    </source>
</reference>